<comment type="function">
    <text evidence="4">Catalyzes the deamination of 5-methylthioadenosine and S-adenosyl-L-homocysteine into 5-methylthioinosine and S-inosyl-L-homocysteine, respectively. Is also able to deaminate adenosine.</text>
</comment>
<comment type="caution">
    <text evidence="4">Lacks conserved residue(s) required for the propagation of feature annotation.</text>
</comment>
<feature type="binding site" evidence="4">
    <location>
        <position position="90"/>
    </location>
    <ligand>
        <name>substrate</name>
    </ligand>
</feature>
<evidence type="ECO:0000256" key="1">
    <source>
        <dbReference type="ARBA" id="ARBA00022723"/>
    </source>
</evidence>
<dbReference type="EC" id="3.5.4.28" evidence="4"/>
<dbReference type="Proteomes" id="UP000198661">
    <property type="component" value="Unassembled WGS sequence"/>
</dbReference>
<dbReference type="SUPFAM" id="SSF51556">
    <property type="entry name" value="Metallo-dependent hydrolases"/>
    <property type="match status" value="1"/>
</dbReference>
<dbReference type="Gene3D" id="2.30.40.10">
    <property type="entry name" value="Urease, subunit C, domain 1"/>
    <property type="match status" value="1"/>
</dbReference>
<dbReference type="InterPro" id="IPR006680">
    <property type="entry name" value="Amidohydro-rel"/>
</dbReference>
<dbReference type="CDD" id="cd01298">
    <property type="entry name" value="ATZ_TRZ_like"/>
    <property type="match status" value="1"/>
</dbReference>
<proteinExistence type="inferred from homology"/>
<evidence type="ECO:0000256" key="4">
    <source>
        <dbReference type="HAMAP-Rule" id="MF_01281"/>
    </source>
</evidence>
<feature type="binding site" evidence="4">
    <location>
        <position position="180"/>
    </location>
    <ligand>
        <name>substrate</name>
    </ligand>
</feature>
<dbReference type="STRING" id="201973.SAMN04488025_14412"/>
<keyword evidence="3 4" id="KW-0862">Zinc</keyword>
<feature type="binding site" evidence="4">
    <location>
        <position position="210"/>
    </location>
    <ligand>
        <name>substrate</name>
    </ligand>
</feature>
<keyword evidence="1 4" id="KW-0479">Metal-binding</keyword>
<evidence type="ECO:0000313" key="7">
    <source>
        <dbReference type="Proteomes" id="UP000198661"/>
    </source>
</evidence>
<feature type="binding site" evidence="4">
    <location>
        <position position="207"/>
    </location>
    <ligand>
        <name>Zn(2+)</name>
        <dbReference type="ChEBI" id="CHEBI:29105"/>
    </ligand>
</feature>
<dbReference type="FunFam" id="3.20.20.140:FF:000014">
    <property type="entry name" value="5-methylthioadenosine/S-adenosylhomocysteine deaminase"/>
    <property type="match status" value="1"/>
</dbReference>
<dbReference type="InterPro" id="IPR023512">
    <property type="entry name" value="Deaminase_MtaD/DadD"/>
</dbReference>
<dbReference type="Pfam" id="PF01979">
    <property type="entry name" value="Amidohydro_1"/>
    <property type="match status" value="1"/>
</dbReference>
<reference evidence="6 7" key="1">
    <citation type="submission" date="2016-10" db="EMBL/GenBank/DDBJ databases">
        <authorList>
            <person name="de Groot N.N."/>
        </authorList>
    </citation>
    <scope>NUCLEOTIDE SEQUENCE [LARGE SCALE GENOMIC DNA]</scope>
    <source>
        <strain evidence="6 7">DSM 44945</strain>
    </source>
</reference>
<protein>
    <recommendedName>
        <fullName evidence="4">5-methylthioadenosine/S-adenosylhomocysteine deaminase</fullName>
        <shortName evidence="4">MTA/SAH deaminase</shortName>
        <ecNumber evidence="4">3.5.4.28</ecNumber>
        <ecNumber evidence="4">3.5.4.31</ecNumber>
    </recommendedName>
</protein>
<dbReference type="PANTHER" id="PTHR43794:SF11">
    <property type="entry name" value="AMIDOHYDROLASE-RELATED DOMAIN-CONTAINING PROTEIN"/>
    <property type="match status" value="1"/>
</dbReference>
<keyword evidence="2 4" id="KW-0378">Hydrolase</keyword>
<evidence type="ECO:0000259" key="5">
    <source>
        <dbReference type="Pfam" id="PF01979"/>
    </source>
</evidence>
<sequence>MRLLIRGALILTMKENDEPFSGDILIERDRIAAVVPRWEGRADEVIDASGMVAMPGLINAHNHTPMTLMRAFCDDLRLMEWLEKKMLPVEARMDEEDIYWGAMLAMAEMIRSGTTAYADMYIHMDHVARAAIDSGMRASLARGLVFLEDDGGKRREEALSLIEKWTGAGNGRITTMLGPHAPFTCPPGPLAEVIDLARERGVPIHIHLAETKEEVVRIRERYGQTPTEYLYHLGLFEHNHVLLAHAVHLTRRDIGLLRGMRGGIAHNPVSNLKLGCGIAPVCDMLAQGLTVGLGTDGAGSAATLDMFVEMKAAAWLQKADQSDPAVLPARQVLRMATVEGAKLLGIADRVGTLEAGKQADLILIDFQKPHLQPLHDPYALVAYSASGADVDTVIIDGRVVMRRRELMTIDEEELFRQVKKRVPRLVDGI</sequence>
<name>A0A1I2SLB8_9BACL</name>
<dbReference type="AlphaFoldDB" id="A0A1I2SLB8"/>
<dbReference type="SUPFAM" id="SSF51338">
    <property type="entry name" value="Composite domain of metallo-dependent hydrolases"/>
    <property type="match status" value="1"/>
</dbReference>
<feature type="binding site" evidence="4">
    <location>
        <position position="296"/>
    </location>
    <ligand>
        <name>Zn(2+)</name>
        <dbReference type="ChEBI" id="CHEBI:29105"/>
    </ligand>
</feature>
<dbReference type="EMBL" id="FOOK01000044">
    <property type="protein sequence ID" value="SFG53695.1"/>
    <property type="molecule type" value="Genomic_DNA"/>
</dbReference>
<feature type="binding site" evidence="4">
    <location>
        <position position="142"/>
    </location>
    <ligand>
        <name>substrate</name>
    </ligand>
</feature>
<dbReference type="InterPro" id="IPR050287">
    <property type="entry name" value="MTA/SAH_deaminase"/>
</dbReference>
<dbReference type="GO" id="GO:0050270">
    <property type="term" value="F:S-adenosylhomocysteine deaminase activity"/>
    <property type="evidence" value="ECO:0007669"/>
    <property type="project" value="UniProtKB-UniRule"/>
</dbReference>
<dbReference type="GO" id="GO:0090614">
    <property type="term" value="F:5'-methylthioadenosine deaminase activity"/>
    <property type="evidence" value="ECO:0007669"/>
    <property type="project" value="UniProtKB-UniRule"/>
</dbReference>
<dbReference type="EC" id="3.5.4.31" evidence="4"/>
<organism evidence="6 7">
    <name type="scientific">Planifilum fulgidum</name>
    <dbReference type="NCBI Taxonomy" id="201973"/>
    <lineage>
        <taxon>Bacteria</taxon>
        <taxon>Bacillati</taxon>
        <taxon>Bacillota</taxon>
        <taxon>Bacilli</taxon>
        <taxon>Bacillales</taxon>
        <taxon>Thermoactinomycetaceae</taxon>
        <taxon>Planifilum</taxon>
    </lineage>
</organism>
<keyword evidence="7" id="KW-1185">Reference proteome</keyword>
<evidence type="ECO:0000256" key="2">
    <source>
        <dbReference type="ARBA" id="ARBA00022801"/>
    </source>
</evidence>
<comment type="cofactor">
    <cofactor evidence="4">
        <name>Zn(2+)</name>
        <dbReference type="ChEBI" id="CHEBI:29105"/>
    </cofactor>
    <text evidence="4">Binds 1 zinc ion per subunit.</text>
</comment>
<dbReference type="OrthoDB" id="9807210at2"/>
<dbReference type="Gene3D" id="3.20.20.140">
    <property type="entry name" value="Metal-dependent hydrolases"/>
    <property type="match status" value="1"/>
</dbReference>
<dbReference type="InterPro" id="IPR011059">
    <property type="entry name" value="Metal-dep_hydrolase_composite"/>
</dbReference>
<dbReference type="PANTHER" id="PTHR43794">
    <property type="entry name" value="AMINOHYDROLASE SSNA-RELATED"/>
    <property type="match status" value="1"/>
</dbReference>
<comment type="catalytic activity">
    <reaction evidence="4">
        <text>S-adenosyl-L-homocysteine + H2O + H(+) = S-inosyl-L-homocysteine + NH4(+)</text>
        <dbReference type="Rhea" id="RHEA:20716"/>
        <dbReference type="ChEBI" id="CHEBI:15377"/>
        <dbReference type="ChEBI" id="CHEBI:15378"/>
        <dbReference type="ChEBI" id="CHEBI:28938"/>
        <dbReference type="ChEBI" id="CHEBI:57856"/>
        <dbReference type="ChEBI" id="CHEBI:57985"/>
        <dbReference type="EC" id="3.5.4.28"/>
    </reaction>
</comment>
<gene>
    <name evidence="4" type="primary">mtaD</name>
    <name evidence="6" type="ORF">SAMN04488025_14412</name>
</gene>
<evidence type="ECO:0000256" key="3">
    <source>
        <dbReference type="ARBA" id="ARBA00022833"/>
    </source>
</evidence>
<accession>A0A1I2SLB8</accession>
<dbReference type="GO" id="GO:0046872">
    <property type="term" value="F:metal ion binding"/>
    <property type="evidence" value="ECO:0007669"/>
    <property type="project" value="UniProtKB-KW"/>
</dbReference>
<feature type="domain" description="Amidohydrolase-related" evidence="5">
    <location>
        <begin position="53"/>
        <end position="400"/>
    </location>
</feature>
<evidence type="ECO:0000313" key="6">
    <source>
        <dbReference type="EMBL" id="SFG53695.1"/>
    </source>
</evidence>
<feature type="binding site" evidence="4">
    <location>
        <position position="61"/>
    </location>
    <ligand>
        <name>Zn(2+)</name>
        <dbReference type="ChEBI" id="CHEBI:29105"/>
    </ligand>
</feature>
<comment type="similarity">
    <text evidence="4">Belongs to the metallo-dependent hydrolases superfamily. MTA/SAH deaminase family.</text>
</comment>
<feature type="binding site" evidence="4">
    <location>
        <position position="63"/>
    </location>
    <ligand>
        <name>Zn(2+)</name>
        <dbReference type="ChEBI" id="CHEBI:29105"/>
    </ligand>
</feature>
<comment type="catalytic activity">
    <reaction evidence="4">
        <text>S-methyl-5'-thioadenosine + H2O + H(+) = S-methyl-5'-thioinosine + NH4(+)</text>
        <dbReference type="Rhea" id="RHEA:25025"/>
        <dbReference type="ChEBI" id="CHEBI:15377"/>
        <dbReference type="ChEBI" id="CHEBI:15378"/>
        <dbReference type="ChEBI" id="CHEBI:17509"/>
        <dbReference type="ChEBI" id="CHEBI:28938"/>
        <dbReference type="ChEBI" id="CHEBI:48595"/>
        <dbReference type="EC" id="3.5.4.31"/>
    </reaction>
</comment>
<dbReference type="InterPro" id="IPR032466">
    <property type="entry name" value="Metal_Hydrolase"/>
</dbReference>
<feature type="binding site" evidence="4">
    <location>
        <position position="296"/>
    </location>
    <ligand>
        <name>substrate</name>
    </ligand>
</feature>
<dbReference type="HAMAP" id="MF_01281">
    <property type="entry name" value="MTA_SAH_deamin"/>
    <property type="match status" value="1"/>
</dbReference>
<dbReference type="RefSeq" id="WP_092041459.1">
    <property type="nucleotide sequence ID" value="NZ_FOOK01000044.1"/>
</dbReference>